<reference evidence="3 4" key="1">
    <citation type="submission" date="2022-03" db="EMBL/GenBank/DDBJ databases">
        <authorList>
            <person name="He Y."/>
        </authorList>
    </citation>
    <scope>NUCLEOTIDE SEQUENCE [LARGE SCALE GENOMIC DNA]</scope>
    <source>
        <strain evidence="3 4">TK19116</strain>
    </source>
</reference>
<dbReference type="Gene3D" id="3.30.450.40">
    <property type="match status" value="1"/>
</dbReference>
<dbReference type="RefSeq" id="WP_255329386.1">
    <property type="nucleotide sequence ID" value="NZ_JAKZEU010000002.1"/>
</dbReference>
<feature type="region of interest" description="Disordered" evidence="1">
    <location>
        <begin position="204"/>
        <end position="256"/>
    </location>
</feature>
<dbReference type="InterPro" id="IPR029016">
    <property type="entry name" value="GAF-like_dom_sf"/>
</dbReference>
<sequence length="256" mass="27601">MKSADILEKTRDSLFCRCTLATGNQAEALGLDSRWNRFVLMPDRINFMKDIAAGGTDPGQMMTALDRLIQQVVGMKMCTLIRVDEDNASGMRIHSTEPVKFPISTPKDMQGRAWRSKIVVSQEHLVANSYDEIAAIFGDAEKLREVGCESCLCLPIVVKNKLLGTLNILHEEGYFTPERVAAAESLTMPAAIILMASFELDGVPSSDNSAQQERGGIDGHAFDAINPSSKSASSADAVPRRQGDGASSDSSDGSSS</sequence>
<evidence type="ECO:0000313" key="3">
    <source>
        <dbReference type="EMBL" id="MCQ0970413.1"/>
    </source>
</evidence>
<feature type="domain" description="GAF" evidence="2">
    <location>
        <begin position="57"/>
        <end position="204"/>
    </location>
</feature>
<dbReference type="Pfam" id="PF13185">
    <property type="entry name" value="GAF_2"/>
    <property type="match status" value="1"/>
</dbReference>
<name>A0ABT1MSU5_9RHOB</name>
<dbReference type="SMART" id="SM00065">
    <property type="entry name" value="GAF"/>
    <property type="match status" value="1"/>
</dbReference>
<protein>
    <submittedName>
        <fullName evidence="3">GAF domain-containing protein</fullName>
    </submittedName>
</protein>
<dbReference type="InterPro" id="IPR003018">
    <property type="entry name" value="GAF"/>
</dbReference>
<organism evidence="3 4">
    <name type="scientific">Paracoccus albicereus</name>
    <dbReference type="NCBI Taxonomy" id="2922394"/>
    <lineage>
        <taxon>Bacteria</taxon>
        <taxon>Pseudomonadati</taxon>
        <taxon>Pseudomonadota</taxon>
        <taxon>Alphaproteobacteria</taxon>
        <taxon>Rhodobacterales</taxon>
        <taxon>Paracoccaceae</taxon>
        <taxon>Paracoccus</taxon>
    </lineage>
</organism>
<evidence type="ECO:0000259" key="2">
    <source>
        <dbReference type="SMART" id="SM00065"/>
    </source>
</evidence>
<accession>A0ABT1MSU5</accession>
<dbReference type="Proteomes" id="UP001203945">
    <property type="component" value="Unassembled WGS sequence"/>
</dbReference>
<dbReference type="EMBL" id="JAKZEU010000002">
    <property type="protein sequence ID" value="MCQ0970413.1"/>
    <property type="molecule type" value="Genomic_DNA"/>
</dbReference>
<evidence type="ECO:0000256" key="1">
    <source>
        <dbReference type="SAM" id="MobiDB-lite"/>
    </source>
</evidence>
<keyword evidence="4" id="KW-1185">Reference proteome</keyword>
<evidence type="ECO:0000313" key="4">
    <source>
        <dbReference type="Proteomes" id="UP001203945"/>
    </source>
</evidence>
<proteinExistence type="predicted"/>
<feature type="compositionally biased region" description="Low complexity" evidence="1">
    <location>
        <begin position="244"/>
        <end position="256"/>
    </location>
</feature>
<comment type="caution">
    <text evidence="3">The sequence shown here is derived from an EMBL/GenBank/DDBJ whole genome shotgun (WGS) entry which is preliminary data.</text>
</comment>
<dbReference type="SUPFAM" id="SSF55781">
    <property type="entry name" value="GAF domain-like"/>
    <property type="match status" value="1"/>
</dbReference>
<gene>
    <name evidence="3" type="ORF">MLD63_08255</name>
</gene>